<dbReference type="InterPro" id="IPR007599">
    <property type="entry name" value="DER1"/>
</dbReference>
<sequence>MSDLADWFKSLPFFTRYWLGLTALISLLGRFRIVDPLYLIITYDSVVNKFQFLMDSLVMTVLYIWCQLNKEVVVNFWFGTSFKAMYLPWVLFAFNFIINGRGMLDIIGIIIGHLFFFLSYQYPLEFNGATLLRTPPFLYKIFPNERDTSRFGQTPIRRPTAPTAQDQPRRAGHNWGQGHVLGGH</sequence>
<evidence type="ECO:0000256" key="2">
    <source>
        <dbReference type="ARBA" id="ARBA00008917"/>
    </source>
</evidence>
<evidence type="ECO:0000256" key="7">
    <source>
        <dbReference type="RuleBase" id="RU363059"/>
    </source>
</evidence>
<dbReference type="Proteomes" id="UP001359485">
    <property type="component" value="Unassembled WGS sequence"/>
</dbReference>
<comment type="caution">
    <text evidence="7">Lacks conserved residue(s) required for the propagation of feature annotation.</text>
</comment>
<protein>
    <recommendedName>
        <fullName evidence="7">Derlin</fullName>
    </recommendedName>
</protein>
<evidence type="ECO:0000313" key="10">
    <source>
        <dbReference type="EMBL" id="KAK6622050.1"/>
    </source>
</evidence>
<dbReference type="GO" id="GO:0006950">
    <property type="term" value="P:response to stress"/>
    <property type="evidence" value="ECO:0007669"/>
    <property type="project" value="UniProtKB-ARBA"/>
</dbReference>
<evidence type="ECO:0000256" key="1">
    <source>
        <dbReference type="ARBA" id="ARBA00004477"/>
    </source>
</evidence>
<dbReference type="AlphaFoldDB" id="A0AAN8NWJ0"/>
<dbReference type="EMBL" id="JAWJWE010000041">
    <property type="protein sequence ID" value="KAK6618713.1"/>
    <property type="molecule type" value="Genomic_DNA"/>
</dbReference>
<evidence type="ECO:0000313" key="9">
    <source>
        <dbReference type="EMBL" id="KAK6618713.1"/>
    </source>
</evidence>
<keyword evidence="11" id="KW-1185">Reference proteome</keyword>
<dbReference type="Pfam" id="PF04511">
    <property type="entry name" value="DER1"/>
    <property type="match status" value="1"/>
</dbReference>
<evidence type="ECO:0000256" key="5">
    <source>
        <dbReference type="ARBA" id="ARBA00022989"/>
    </source>
</evidence>
<comment type="function">
    <text evidence="7">May be involved in the degradation of misfolded endoplasmic reticulum (ER) luminal proteins.</text>
</comment>
<comment type="similarity">
    <text evidence="2 7">Belongs to the derlin family.</text>
</comment>
<keyword evidence="4 7" id="KW-0256">Endoplasmic reticulum</keyword>
<name>A0AAN8NWJ0_POLSC</name>
<comment type="subcellular location">
    <subcellularLocation>
        <location evidence="1 7">Endoplasmic reticulum membrane</location>
        <topology evidence="1 7">Multi-pass membrane protein</topology>
    </subcellularLocation>
</comment>
<evidence type="ECO:0000313" key="12">
    <source>
        <dbReference type="Proteomes" id="UP001372834"/>
    </source>
</evidence>
<dbReference type="Proteomes" id="UP001372834">
    <property type="component" value="Unassembled WGS sequence"/>
</dbReference>
<dbReference type="EMBL" id="JAWJWF010000047">
    <property type="protein sequence ID" value="KAK6622050.1"/>
    <property type="molecule type" value="Genomic_DNA"/>
</dbReference>
<proteinExistence type="inferred from homology"/>
<feature type="transmembrane region" description="Helical" evidence="7">
    <location>
        <begin position="104"/>
        <end position="122"/>
    </location>
</feature>
<comment type="caution">
    <text evidence="9">The sequence shown here is derived from an EMBL/GenBank/DDBJ whole genome shotgun (WGS) entry which is preliminary data.</text>
</comment>
<accession>A0AAN8NWJ0</accession>
<keyword evidence="3 7" id="KW-0812">Transmembrane</keyword>
<feature type="transmembrane region" description="Helical" evidence="7">
    <location>
        <begin position="17"/>
        <end position="34"/>
    </location>
</feature>
<organism evidence="9 12">
    <name type="scientific">Polyplax serrata</name>
    <name type="common">Common mouse louse</name>
    <dbReference type="NCBI Taxonomy" id="468196"/>
    <lineage>
        <taxon>Eukaryota</taxon>
        <taxon>Metazoa</taxon>
        <taxon>Ecdysozoa</taxon>
        <taxon>Arthropoda</taxon>
        <taxon>Hexapoda</taxon>
        <taxon>Insecta</taxon>
        <taxon>Pterygota</taxon>
        <taxon>Neoptera</taxon>
        <taxon>Paraneoptera</taxon>
        <taxon>Psocodea</taxon>
        <taxon>Troctomorpha</taxon>
        <taxon>Phthiraptera</taxon>
        <taxon>Anoplura</taxon>
        <taxon>Polyplacidae</taxon>
        <taxon>Polyplax</taxon>
    </lineage>
</organism>
<evidence type="ECO:0000256" key="6">
    <source>
        <dbReference type="ARBA" id="ARBA00023136"/>
    </source>
</evidence>
<evidence type="ECO:0000256" key="4">
    <source>
        <dbReference type="ARBA" id="ARBA00022824"/>
    </source>
</evidence>
<dbReference type="GO" id="GO:0005789">
    <property type="term" value="C:endoplasmic reticulum membrane"/>
    <property type="evidence" value="ECO:0007669"/>
    <property type="project" value="UniProtKB-SubCell"/>
</dbReference>
<dbReference type="PANTHER" id="PTHR11009">
    <property type="entry name" value="DER1-LIKE PROTEIN, DERLIN"/>
    <property type="match status" value="1"/>
</dbReference>
<keyword evidence="5 7" id="KW-1133">Transmembrane helix</keyword>
<reference evidence="9 12" key="1">
    <citation type="submission" date="2023-10" db="EMBL/GenBank/DDBJ databases">
        <title>Genomes of two closely related lineages of the louse Polyplax serrata with different host specificities.</title>
        <authorList>
            <person name="Martinu J."/>
            <person name="Tarabai H."/>
            <person name="Stefka J."/>
            <person name="Hypsa V."/>
        </authorList>
    </citation>
    <scope>NUCLEOTIDE SEQUENCE [LARGE SCALE GENOMIC DNA]</scope>
    <source>
        <strain evidence="10">98ZLc_SE</strain>
        <strain evidence="9">HR10_N</strain>
    </source>
</reference>
<evidence type="ECO:0000256" key="8">
    <source>
        <dbReference type="SAM" id="MobiDB-lite"/>
    </source>
</evidence>
<feature type="region of interest" description="Disordered" evidence="8">
    <location>
        <begin position="149"/>
        <end position="174"/>
    </location>
</feature>
<evidence type="ECO:0000313" key="11">
    <source>
        <dbReference type="Proteomes" id="UP001359485"/>
    </source>
</evidence>
<gene>
    <name evidence="9" type="ORF">RUM43_013104</name>
    <name evidence="10" type="ORF">RUM44_001857</name>
</gene>
<evidence type="ECO:0000256" key="3">
    <source>
        <dbReference type="ARBA" id="ARBA00022692"/>
    </source>
</evidence>
<feature type="transmembrane region" description="Helical" evidence="7">
    <location>
        <begin position="77"/>
        <end position="97"/>
    </location>
</feature>
<keyword evidence="6 7" id="KW-0472">Membrane</keyword>